<dbReference type="PRINTS" id="PR01011">
    <property type="entry name" value="GLUTPROXDASE"/>
</dbReference>
<dbReference type="PROSITE" id="PS00460">
    <property type="entry name" value="GLUTATHIONE_PEROXID_1"/>
    <property type="match status" value="1"/>
</dbReference>
<dbReference type="InterPro" id="IPR029760">
    <property type="entry name" value="GPX_CS"/>
</dbReference>
<evidence type="ECO:0000256" key="5">
    <source>
        <dbReference type="RuleBase" id="RU000499"/>
    </source>
</evidence>
<dbReference type="PROSITE" id="PS51355">
    <property type="entry name" value="GLUTATHIONE_PEROXID_3"/>
    <property type="match status" value="1"/>
</dbReference>
<sequence>MPPKKKDSKVENNEISNHKSPKPKKSAPKPTEEPSTRVLRTRKPAEVVDKETVPKPIPKAKQNKTNEQKISKPEPKPASRGRKTKQQTEDENEPAVKRLKSSDHSGVENNKVDSKSSIYDFTVKDISGKDVSLTKYKGHVCIIVNVASRCGHTSSNYKEFVELYDKYNKEKGLRILAFPCNQFGKQEPGDNEKICEFAKKKNVKFDMFEKIEVNGKNANPLWKYLKANKQGPKGENIDWNFTKFLIDQKGQVVERFKPSVKPLALLKDLEKIW</sequence>
<keyword evidence="9" id="KW-1185">Reference proteome</keyword>
<evidence type="ECO:0000256" key="2">
    <source>
        <dbReference type="ARBA" id="ARBA00022559"/>
    </source>
</evidence>
<evidence type="ECO:0000256" key="6">
    <source>
        <dbReference type="SAM" id="MobiDB-lite"/>
    </source>
</evidence>
<feature type="domain" description="Thioredoxin" evidence="7">
    <location>
        <begin position="112"/>
        <end position="273"/>
    </location>
</feature>
<keyword evidence="3" id="KW-0712">Selenocysteine</keyword>
<evidence type="ECO:0000256" key="3">
    <source>
        <dbReference type="ARBA" id="ARBA00022933"/>
    </source>
</evidence>
<dbReference type="InterPro" id="IPR013766">
    <property type="entry name" value="Thioredoxin_domain"/>
</dbReference>
<protein>
    <recommendedName>
        <fullName evidence="5">Glutathione peroxidase</fullName>
    </recommendedName>
</protein>
<feature type="compositionally biased region" description="Basic and acidic residues" evidence="6">
    <location>
        <begin position="43"/>
        <end position="53"/>
    </location>
</feature>
<dbReference type="PANTHER" id="PTHR11592">
    <property type="entry name" value="GLUTATHIONE PEROXIDASE"/>
    <property type="match status" value="1"/>
</dbReference>
<evidence type="ECO:0000313" key="8">
    <source>
        <dbReference type="EMBL" id="KAF7265885.1"/>
    </source>
</evidence>
<feature type="compositionally biased region" description="Basic and acidic residues" evidence="6">
    <location>
        <begin position="64"/>
        <end position="77"/>
    </location>
</feature>
<comment type="caution">
    <text evidence="8">The sequence shown here is derived from an EMBL/GenBank/DDBJ whole genome shotgun (WGS) entry which is preliminary data.</text>
</comment>
<dbReference type="EMBL" id="JAACXV010014582">
    <property type="protein sequence ID" value="KAF7265885.1"/>
    <property type="molecule type" value="Genomic_DNA"/>
</dbReference>
<dbReference type="CDD" id="cd00340">
    <property type="entry name" value="GSH_Peroxidase"/>
    <property type="match status" value="1"/>
</dbReference>
<feature type="compositionally biased region" description="Basic and acidic residues" evidence="6">
    <location>
        <begin position="1"/>
        <end position="12"/>
    </location>
</feature>
<keyword evidence="4 5" id="KW-0560">Oxidoreductase</keyword>
<proteinExistence type="inferred from homology"/>
<dbReference type="SUPFAM" id="SSF52833">
    <property type="entry name" value="Thioredoxin-like"/>
    <property type="match status" value="1"/>
</dbReference>
<dbReference type="Gene3D" id="3.40.30.10">
    <property type="entry name" value="Glutaredoxin"/>
    <property type="match status" value="1"/>
</dbReference>
<dbReference type="PANTHER" id="PTHR11592:SF134">
    <property type="entry name" value="PHOSPHOLIPID HYDROPEROXIDE GLUTATHIONE PEROXIDASE"/>
    <property type="match status" value="1"/>
</dbReference>
<dbReference type="AlphaFoldDB" id="A0A834HVY3"/>
<dbReference type="Pfam" id="PF00255">
    <property type="entry name" value="GSHPx"/>
    <property type="match status" value="1"/>
</dbReference>
<dbReference type="InterPro" id="IPR029759">
    <property type="entry name" value="GPX_AS"/>
</dbReference>
<evidence type="ECO:0000259" key="7">
    <source>
        <dbReference type="PROSITE" id="PS51352"/>
    </source>
</evidence>
<reference evidence="8" key="1">
    <citation type="submission" date="2020-08" db="EMBL/GenBank/DDBJ databases">
        <title>Genome sequencing and assembly of the red palm weevil Rhynchophorus ferrugineus.</title>
        <authorList>
            <person name="Dias G.B."/>
            <person name="Bergman C.M."/>
            <person name="Manee M."/>
        </authorList>
    </citation>
    <scope>NUCLEOTIDE SEQUENCE</scope>
    <source>
        <strain evidence="8">AA-2017</strain>
        <tissue evidence="8">Whole larva</tissue>
    </source>
</reference>
<evidence type="ECO:0000313" key="9">
    <source>
        <dbReference type="Proteomes" id="UP000625711"/>
    </source>
</evidence>
<dbReference type="Proteomes" id="UP000625711">
    <property type="component" value="Unassembled WGS sequence"/>
</dbReference>
<accession>A0A834HVY3</accession>
<dbReference type="GO" id="GO:0006979">
    <property type="term" value="P:response to oxidative stress"/>
    <property type="evidence" value="ECO:0007669"/>
    <property type="project" value="InterPro"/>
</dbReference>
<feature type="compositionally biased region" description="Basic and acidic residues" evidence="6">
    <location>
        <begin position="94"/>
        <end position="111"/>
    </location>
</feature>
<dbReference type="OrthoDB" id="446890at2759"/>
<comment type="similarity">
    <text evidence="1 5">Belongs to the glutathione peroxidase family.</text>
</comment>
<dbReference type="InterPro" id="IPR000889">
    <property type="entry name" value="Glutathione_peroxidase"/>
</dbReference>
<name>A0A834HVY3_RHYFE</name>
<organism evidence="8 9">
    <name type="scientific">Rhynchophorus ferrugineus</name>
    <name type="common">Red palm weevil</name>
    <name type="synonym">Curculio ferrugineus</name>
    <dbReference type="NCBI Taxonomy" id="354439"/>
    <lineage>
        <taxon>Eukaryota</taxon>
        <taxon>Metazoa</taxon>
        <taxon>Ecdysozoa</taxon>
        <taxon>Arthropoda</taxon>
        <taxon>Hexapoda</taxon>
        <taxon>Insecta</taxon>
        <taxon>Pterygota</taxon>
        <taxon>Neoptera</taxon>
        <taxon>Endopterygota</taxon>
        <taxon>Coleoptera</taxon>
        <taxon>Polyphaga</taxon>
        <taxon>Cucujiformia</taxon>
        <taxon>Curculionidae</taxon>
        <taxon>Dryophthorinae</taxon>
        <taxon>Rhynchophorus</taxon>
    </lineage>
</organism>
<gene>
    <name evidence="8" type="ORF">GWI33_020632</name>
</gene>
<feature type="region of interest" description="Disordered" evidence="6">
    <location>
        <begin position="1"/>
        <end position="111"/>
    </location>
</feature>
<dbReference type="FunFam" id="3.40.30.10:FF:000025">
    <property type="entry name" value="Glutathione peroxidase"/>
    <property type="match status" value="1"/>
</dbReference>
<dbReference type="GO" id="GO:0004601">
    <property type="term" value="F:peroxidase activity"/>
    <property type="evidence" value="ECO:0007669"/>
    <property type="project" value="UniProtKB-KW"/>
</dbReference>
<evidence type="ECO:0000256" key="1">
    <source>
        <dbReference type="ARBA" id="ARBA00006926"/>
    </source>
</evidence>
<keyword evidence="2 5" id="KW-0575">Peroxidase</keyword>
<evidence type="ECO:0000256" key="4">
    <source>
        <dbReference type="ARBA" id="ARBA00023002"/>
    </source>
</evidence>
<dbReference type="InterPro" id="IPR036249">
    <property type="entry name" value="Thioredoxin-like_sf"/>
</dbReference>
<dbReference type="PROSITE" id="PS51352">
    <property type="entry name" value="THIOREDOXIN_2"/>
    <property type="match status" value="1"/>
</dbReference>
<dbReference type="PROSITE" id="PS00763">
    <property type="entry name" value="GLUTATHIONE_PEROXID_2"/>
    <property type="match status" value="1"/>
</dbReference>